<dbReference type="AlphaFoldDB" id="A0A699UET1"/>
<keyword evidence="1" id="KW-0548">Nucleotidyltransferase</keyword>
<dbReference type="EMBL" id="BKCJ011319084">
    <property type="protein sequence ID" value="GFD20029.1"/>
    <property type="molecule type" value="Genomic_DNA"/>
</dbReference>
<keyword evidence="1" id="KW-0695">RNA-directed DNA polymerase</keyword>
<evidence type="ECO:0000313" key="1">
    <source>
        <dbReference type="EMBL" id="GFD20029.1"/>
    </source>
</evidence>
<gene>
    <name evidence="1" type="ORF">Tci_891998</name>
</gene>
<protein>
    <submittedName>
        <fullName evidence="1">Reverse transcriptase domain-containing protein</fullName>
    </submittedName>
</protein>
<name>A0A699UET1_TANCI</name>
<sequence>MVGYNQCFQELALLFVRMFPEESDKVERYVSGLPDVIHESVVTSRPKTIQEAIEMANELMNKRNNTFAKR</sequence>
<dbReference type="GO" id="GO:0003964">
    <property type="term" value="F:RNA-directed DNA polymerase activity"/>
    <property type="evidence" value="ECO:0007669"/>
    <property type="project" value="UniProtKB-KW"/>
</dbReference>
<proteinExistence type="predicted"/>
<organism evidence="1">
    <name type="scientific">Tanacetum cinerariifolium</name>
    <name type="common">Dalmatian daisy</name>
    <name type="synonym">Chrysanthemum cinerariifolium</name>
    <dbReference type="NCBI Taxonomy" id="118510"/>
    <lineage>
        <taxon>Eukaryota</taxon>
        <taxon>Viridiplantae</taxon>
        <taxon>Streptophyta</taxon>
        <taxon>Embryophyta</taxon>
        <taxon>Tracheophyta</taxon>
        <taxon>Spermatophyta</taxon>
        <taxon>Magnoliopsida</taxon>
        <taxon>eudicotyledons</taxon>
        <taxon>Gunneridae</taxon>
        <taxon>Pentapetalae</taxon>
        <taxon>asterids</taxon>
        <taxon>campanulids</taxon>
        <taxon>Asterales</taxon>
        <taxon>Asteraceae</taxon>
        <taxon>Asteroideae</taxon>
        <taxon>Anthemideae</taxon>
        <taxon>Anthemidinae</taxon>
        <taxon>Tanacetum</taxon>
    </lineage>
</organism>
<accession>A0A699UET1</accession>
<comment type="caution">
    <text evidence="1">The sequence shown here is derived from an EMBL/GenBank/DDBJ whole genome shotgun (WGS) entry which is preliminary data.</text>
</comment>
<keyword evidence="1" id="KW-0808">Transferase</keyword>
<reference evidence="1" key="1">
    <citation type="journal article" date="2019" name="Sci. Rep.">
        <title>Draft genome of Tanacetum cinerariifolium, the natural source of mosquito coil.</title>
        <authorList>
            <person name="Yamashiro T."/>
            <person name="Shiraishi A."/>
            <person name="Satake H."/>
            <person name="Nakayama K."/>
        </authorList>
    </citation>
    <scope>NUCLEOTIDE SEQUENCE</scope>
</reference>